<keyword evidence="2" id="KW-0808">Transferase</keyword>
<feature type="domain" description="UPF0033" evidence="1">
    <location>
        <begin position="5"/>
        <end position="29"/>
    </location>
</feature>
<dbReference type="PROSITE" id="PS01148">
    <property type="entry name" value="UPF0033"/>
    <property type="match status" value="1"/>
</dbReference>
<dbReference type="AlphaFoldDB" id="A0A062UXW9"/>
<evidence type="ECO:0000259" key="1">
    <source>
        <dbReference type="PROSITE" id="PS01148"/>
    </source>
</evidence>
<proteinExistence type="predicted"/>
<dbReference type="SUPFAM" id="SSF64307">
    <property type="entry name" value="SirA-like"/>
    <property type="match status" value="1"/>
</dbReference>
<sequence>MIVELDLRGEVCPYTFVKTKLKLEELESGEELNVILDHAPAVDNVPRSLKNEGHKILEIEQNGDHLWKVKILKA</sequence>
<evidence type="ECO:0000313" key="3">
    <source>
        <dbReference type="Proteomes" id="UP000027153"/>
    </source>
</evidence>
<name>A0A062UXW9_9EURY</name>
<keyword evidence="3" id="KW-1185">Reference proteome</keyword>
<organism evidence="2 3">
    <name type="scientific">Candidatus Methanoperedens nitratireducens</name>
    <dbReference type="NCBI Taxonomy" id="1392998"/>
    <lineage>
        <taxon>Archaea</taxon>
        <taxon>Methanobacteriati</taxon>
        <taxon>Methanobacteriota</taxon>
        <taxon>Stenosarchaea group</taxon>
        <taxon>Methanomicrobia</taxon>
        <taxon>Methanosarcinales</taxon>
        <taxon>ANME-2 cluster</taxon>
        <taxon>Candidatus Methanoperedentaceae</taxon>
        <taxon>Candidatus Methanoperedens</taxon>
    </lineage>
</organism>
<dbReference type="RefSeq" id="WP_048090805.1">
    <property type="nucleotide sequence ID" value="NZ_JMIY01000004.1"/>
</dbReference>
<dbReference type="EMBL" id="JMIY01000004">
    <property type="protein sequence ID" value="KCZ71816.1"/>
    <property type="molecule type" value="Genomic_DNA"/>
</dbReference>
<gene>
    <name evidence="2" type="ORF">ANME2D_01871</name>
</gene>
<dbReference type="PANTHER" id="PTHR33279">
    <property type="entry name" value="SULFUR CARRIER PROTEIN YEDF-RELATED"/>
    <property type="match status" value="1"/>
</dbReference>
<dbReference type="InterPro" id="IPR001455">
    <property type="entry name" value="TusA-like"/>
</dbReference>
<dbReference type="PANTHER" id="PTHR33279:SF19">
    <property type="entry name" value="SSL1707 PROTEIN"/>
    <property type="match status" value="1"/>
</dbReference>
<dbReference type="EC" id="2.8.1.-" evidence="2"/>
<dbReference type="OrthoDB" id="45650at2157"/>
<protein>
    <submittedName>
        <fullName evidence="2">Putative redox protein, regulator of disulfide bond formation</fullName>
        <ecNumber evidence="2">2.8.1.-</ecNumber>
    </submittedName>
</protein>
<evidence type="ECO:0000313" key="2">
    <source>
        <dbReference type="EMBL" id="KCZ71816.1"/>
    </source>
</evidence>
<comment type="caution">
    <text evidence="2">The sequence shown here is derived from an EMBL/GenBank/DDBJ whole genome shotgun (WGS) entry which is preliminary data.</text>
</comment>
<dbReference type="CDD" id="cd00291">
    <property type="entry name" value="SirA_YedF_YeeD"/>
    <property type="match status" value="1"/>
</dbReference>
<dbReference type="GO" id="GO:0016740">
    <property type="term" value="F:transferase activity"/>
    <property type="evidence" value="ECO:0007669"/>
    <property type="project" value="UniProtKB-KW"/>
</dbReference>
<reference evidence="2 3" key="1">
    <citation type="journal article" date="2013" name="Nature">
        <title>Anaerobic oxidation of methane coupled to nitrate reduction in a novel archaeal lineage.</title>
        <authorList>
            <person name="Haroon M.F."/>
            <person name="Hu S."/>
            <person name="Shi Y."/>
            <person name="Imelfort M."/>
            <person name="Keller J."/>
            <person name="Hugenholtz P."/>
            <person name="Yuan Z."/>
            <person name="Tyson G.W."/>
        </authorList>
    </citation>
    <scope>NUCLEOTIDE SEQUENCE [LARGE SCALE GENOMIC DNA]</scope>
    <source>
        <strain evidence="2 3">ANME-2d</strain>
    </source>
</reference>
<dbReference type="InterPro" id="IPR036868">
    <property type="entry name" value="TusA-like_sf"/>
</dbReference>
<accession>A0A062UXW9</accession>
<dbReference type="Gene3D" id="3.30.110.40">
    <property type="entry name" value="TusA-like domain"/>
    <property type="match status" value="1"/>
</dbReference>
<dbReference type="Proteomes" id="UP000027153">
    <property type="component" value="Unassembled WGS sequence"/>
</dbReference>
<dbReference type="Pfam" id="PF01206">
    <property type="entry name" value="TusA"/>
    <property type="match status" value="1"/>
</dbReference>